<keyword evidence="1" id="KW-0812">Transmembrane</keyword>
<dbReference type="SUPFAM" id="SSF55073">
    <property type="entry name" value="Nucleotide cyclase"/>
    <property type="match status" value="1"/>
</dbReference>
<dbReference type="Gene3D" id="3.30.70.270">
    <property type="match status" value="1"/>
</dbReference>
<dbReference type="Pfam" id="PF00990">
    <property type="entry name" value="GGDEF"/>
    <property type="match status" value="1"/>
</dbReference>
<organism evidence="3 4">
    <name type="scientific">Lysinibacillus contaminans</name>
    <dbReference type="NCBI Taxonomy" id="1293441"/>
    <lineage>
        <taxon>Bacteria</taxon>
        <taxon>Bacillati</taxon>
        <taxon>Bacillota</taxon>
        <taxon>Bacilli</taxon>
        <taxon>Bacillales</taxon>
        <taxon>Bacillaceae</taxon>
        <taxon>Lysinibacillus</taxon>
    </lineage>
</organism>
<reference evidence="4" key="1">
    <citation type="submission" date="2015-07" db="EMBL/GenBank/DDBJ databases">
        <title>Fjat-14205 dsm 2895.</title>
        <authorList>
            <person name="Liu B."/>
            <person name="Wang J."/>
            <person name="Zhu Y."/>
            <person name="Liu G."/>
            <person name="Chen Q."/>
            <person name="Chen Z."/>
            <person name="Lan J."/>
            <person name="Che J."/>
            <person name="Ge C."/>
            <person name="Shi H."/>
            <person name="Pan Z."/>
            <person name="Liu X."/>
        </authorList>
    </citation>
    <scope>NUCLEOTIDE SEQUENCE [LARGE SCALE GENOMIC DNA]</scope>
    <source>
        <strain evidence="4">DSM 25560</strain>
    </source>
</reference>
<evidence type="ECO:0000259" key="2">
    <source>
        <dbReference type="PROSITE" id="PS50887"/>
    </source>
</evidence>
<dbReference type="Proteomes" id="UP000050668">
    <property type="component" value="Unassembled WGS sequence"/>
</dbReference>
<dbReference type="NCBIfam" id="TIGR00254">
    <property type="entry name" value="GGDEF"/>
    <property type="match status" value="1"/>
</dbReference>
<dbReference type="SMART" id="SM00267">
    <property type="entry name" value="GGDEF"/>
    <property type="match status" value="1"/>
</dbReference>
<dbReference type="InterPro" id="IPR050469">
    <property type="entry name" value="Diguanylate_Cyclase"/>
</dbReference>
<name>A0ABR5JYN4_9BACI</name>
<accession>A0ABR5JYN4</accession>
<comment type="caution">
    <text evidence="3">The sequence shown here is derived from an EMBL/GenBank/DDBJ whole genome shotgun (WGS) entry which is preliminary data.</text>
</comment>
<keyword evidence="4" id="KW-1185">Reference proteome</keyword>
<feature type="transmembrane region" description="Helical" evidence="1">
    <location>
        <begin position="304"/>
        <end position="326"/>
    </location>
</feature>
<proteinExistence type="predicted"/>
<dbReference type="RefSeq" id="WP_053582401.1">
    <property type="nucleotide sequence ID" value="NZ_LGRV01000003.1"/>
</dbReference>
<dbReference type="InterPro" id="IPR000160">
    <property type="entry name" value="GGDEF_dom"/>
</dbReference>
<dbReference type="EMBL" id="LGRV01000003">
    <property type="protein sequence ID" value="KOS67591.1"/>
    <property type="molecule type" value="Genomic_DNA"/>
</dbReference>
<keyword evidence="1" id="KW-0472">Membrane</keyword>
<dbReference type="PANTHER" id="PTHR45138:SF9">
    <property type="entry name" value="DIGUANYLATE CYCLASE DGCM-RELATED"/>
    <property type="match status" value="1"/>
</dbReference>
<protein>
    <submittedName>
        <fullName evidence="3">Membrane protein</fullName>
    </submittedName>
</protein>
<dbReference type="PROSITE" id="PS50887">
    <property type="entry name" value="GGDEF"/>
    <property type="match status" value="1"/>
</dbReference>
<dbReference type="CDD" id="cd01949">
    <property type="entry name" value="GGDEF"/>
    <property type="match status" value="1"/>
</dbReference>
<sequence>MKRLRFKLLLSLVTFALILVVVMSYVNRQILVVDIREQEAANRTLIEDHILNDMQTVDNAHLYFDKNISDKIETELRALVSYYAKNPSISTWDLQQMKKEHEMDIYILDQTNTIIYTTFMQDKGFSFSECCKNFSSLLDERRESGKFYTDGIDVSTTTGAIRKFGYLGTPDQKYLFELGVDLNDVPVFHAFNFVTTANSLVEKYSDLIEVKTINAGGIFLDDSQDTRIVVGDQSELFQEYYKKAKQTMQPTEYKKQLENGYVETVRFLPYEAETARGDSTNRIVYVKYGNLSELTALAKNTKQFWFLLVIAVVTSLIMLFVIIRLLTKTINLATYDSLTGVYNRATYISKMDNLLKKRKENTPGLLLIDLDNFKQVNDQFGHAEGDKVLVETASVLNQAMKNEGFVVRLGGDEFAIVLYDTDNHGIKKIADAILHKIRSLKYMDTKSWATLSVSIGGAIYESVAESEISLFERADQALYRSKNEGKNCYSSYDEVATDKEIISKEE</sequence>
<evidence type="ECO:0000313" key="3">
    <source>
        <dbReference type="EMBL" id="KOS67591.1"/>
    </source>
</evidence>
<evidence type="ECO:0000256" key="1">
    <source>
        <dbReference type="SAM" id="Phobius"/>
    </source>
</evidence>
<evidence type="ECO:0000313" key="4">
    <source>
        <dbReference type="Proteomes" id="UP000050668"/>
    </source>
</evidence>
<keyword evidence="1" id="KW-1133">Transmembrane helix</keyword>
<dbReference type="InterPro" id="IPR029787">
    <property type="entry name" value="Nucleotide_cyclase"/>
</dbReference>
<gene>
    <name evidence="3" type="ORF">AEA09_02820</name>
</gene>
<dbReference type="InterPro" id="IPR043128">
    <property type="entry name" value="Rev_trsase/Diguanyl_cyclase"/>
</dbReference>
<dbReference type="PANTHER" id="PTHR45138">
    <property type="entry name" value="REGULATORY COMPONENTS OF SENSORY TRANSDUCTION SYSTEM"/>
    <property type="match status" value="1"/>
</dbReference>
<feature type="domain" description="GGDEF" evidence="2">
    <location>
        <begin position="361"/>
        <end position="494"/>
    </location>
</feature>